<organism evidence="1 2">
    <name type="scientific">Pseudoalteromonas phenolica</name>
    <dbReference type="NCBI Taxonomy" id="161398"/>
    <lineage>
        <taxon>Bacteria</taxon>
        <taxon>Pseudomonadati</taxon>
        <taxon>Pseudomonadota</taxon>
        <taxon>Gammaproteobacteria</taxon>
        <taxon>Alteromonadales</taxon>
        <taxon>Pseudoalteromonadaceae</taxon>
        <taxon>Pseudoalteromonas</taxon>
    </lineage>
</organism>
<dbReference type="RefSeq" id="WP_138566239.1">
    <property type="nucleotide sequence ID" value="NZ_PNCM01000007.1"/>
</dbReference>
<evidence type="ECO:0000313" key="2">
    <source>
        <dbReference type="Proteomes" id="UP000307362"/>
    </source>
</evidence>
<accession>A0A5S3YZ83</accession>
<sequence length="691" mass="80608">MSTNLNFVEYKKLIKQLKIGKQLPTAIYLHNTAIQTALPESLQQLLVQTIEHHQLQSFDWNLLKLFKRDFKLTLLSYPEFDSYAYPALNNCITIDLIENSYKQTDYTKSDNPPILHRKETFVLPTHPSIKTFEEITAEGEQIGLYKNTNKIGFKTHWQKLITSKGYELDDQGRLHQLKQTNTQPIDSVKTANDQAAKHKIQRHLTAINRDRLSAPFQKLAKFGYLNGDYSIQDYGCGLGDDVRELEASGLNINAWDPVHKPDGHKVQSDIVNLGFVLNVIEDYDEREQTLKAAYALCDKLLLVSVMLINSSIFEQFKPYKDGVITKRNTFQKYYSQSQIREFIEQTLNVSTLPFGQGIIAVFKCPALLEQHHIELQFNNLEWQHITQRPIAKKLPERIKQSVFEKHTELFESFWQHCLHYGRIPANDEFEQSEQIRAVINSHNKAFELVQSQFDFEEFEAAQQKRQQDLLVYFALSLLGKRQAKSHLPKRLQRDIKTHFESLNHALEQAKALLFSISSPANIANACTHVFEQINIGEFNHSQSYTLPKQYLNKLPAILRVYIGCAAQLYGDIDDIDLIKIHMRSGKVTLLKYDDYNKKLPLLTERIKVKLTEQDIDYFYYGNEYPLQPLYNKVDFIETDTDEYKTQQRFDKRLADMLKDVPKAAWPDWDILQKVFAYWKVELKRDKFHKSQ</sequence>
<dbReference type="NCBIfam" id="TIGR04096">
    <property type="entry name" value="dnd_rel_methyl"/>
    <property type="match status" value="1"/>
</dbReference>
<dbReference type="EMBL" id="PNCM01000007">
    <property type="protein sequence ID" value="TMP83306.1"/>
    <property type="molecule type" value="Genomic_DNA"/>
</dbReference>
<dbReference type="Proteomes" id="UP000307362">
    <property type="component" value="Unassembled WGS sequence"/>
</dbReference>
<protein>
    <recommendedName>
        <fullName evidence="3">DNA phosphorothioation-associated methyltransferase</fullName>
    </recommendedName>
</protein>
<dbReference type="AlphaFoldDB" id="A0A5S3YZ83"/>
<reference evidence="1 2" key="1">
    <citation type="submission" date="2017-12" db="EMBL/GenBank/DDBJ databases">
        <authorList>
            <person name="Paulsen S."/>
            <person name="Gram L.K."/>
        </authorList>
    </citation>
    <scope>NUCLEOTIDE SEQUENCE [LARGE SCALE GENOMIC DNA]</scope>
    <source>
        <strain evidence="1 2">S1189</strain>
    </source>
</reference>
<comment type="caution">
    <text evidence="1">The sequence shown here is derived from an EMBL/GenBank/DDBJ whole genome shotgun (WGS) entry which is preliminary data.</text>
</comment>
<dbReference type="InterPro" id="IPR024019">
    <property type="entry name" value="CHP04096"/>
</dbReference>
<evidence type="ECO:0008006" key="3">
    <source>
        <dbReference type="Google" id="ProtNLM"/>
    </source>
</evidence>
<reference evidence="2" key="2">
    <citation type="submission" date="2019-06" db="EMBL/GenBank/DDBJ databases">
        <title>Co-occurence of chitin degradation, pigmentation and bioactivity in marine Pseudoalteromonas.</title>
        <authorList>
            <person name="Sonnenschein E.C."/>
            <person name="Bech P.K."/>
        </authorList>
    </citation>
    <scope>NUCLEOTIDE SEQUENCE [LARGE SCALE GENOMIC DNA]</scope>
    <source>
        <strain evidence="2">S1189</strain>
    </source>
</reference>
<proteinExistence type="predicted"/>
<gene>
    <name evidence="1" type="ORF">CWB73_02200</name>
</gene>
<dbReference type="OrthoDB" id="224775at2"/>
<evidence type="ECO:0000313" key="1">
    <source>
        <dbReference type="EMBL" id="TMP83306.1"/>
    </source>
</evidence>
<name>A0A5S3YZ83_9GAMM</name>